<keyword evidence="4" id="KW-0411">Iron-sulfur</keyword>
<organism evidence="6 7">
    <name type="scientific">Carboxylicivirga mesophila</name>
    <dbReference type="NCBI Taxonomy" id="1166478"/>
    <lineage>
        <taxon>Bacteria</taxon>
        <taxon>Pseudomonadati</taxon>
        <taxon>Bacteroidota</taxon>
        <taxon>Bacteroidia</taxon>
        <taxon>Marinilabiliales</taxon>
        <taxon>Marinilabiliaceae</taxon>
        <taxon>Carboxylicivirga</taxon>
    </lineage>
</organism>
<keyword evidence="2" id="KW-0479">Metal-binding</keyword>
<evidence type="ECO:0000256" key="4">
    <source>
        <dbReference type="ARBA" id="ARBA00023014"/>
    </source>
</evidence>
<evidence type="ECO:0000256" key="1">
    <source>
        <dbReference type="ARBA" id="ARBA00022714"/>
    </source>
</evidence>
<dbReference type="SUPFAM" id="SSF50022">
    <property type="entry name" value="ISP domain"/>
    <property type="match status" value="1"/>
</dbReference>
<accession>A0ABS5K9Z6</accession>
<dbReference type="Proteomes" id="UP000721861">
    <property type="component" value="Unassembled WGS sequence"/>
</dbReference>
<evidence type="ECO:0000259" key="5">
    <source>
        <dbReference type="PROSITE" id="PS51296"/>
    </source>
</evidence>
<evidence type="ECO:0000313" key="7">
    <source>
        <dbReference type="Proteomes" id="UP000721861"/>
    </source>
</evidence>
<name>A0ABS5K9Z6_9BACT</name>
<gene>
    <name evidence="6" type="ORF">KEM09_09675</name>
</gene>
<protein>
    <submittedName>
        <fullName evidence="6">Rieske (2Fe-2S) protein</fullName>
    </submittedName>
</protein>
<sequence>MKKLLTLLSICILALSCQKDSVEIIPNVRFTAEIDLDNPQYTGYSFKAIRDVKGRRIGINGVVICKLTQTEIYAFDLMCTHQHEKTGYFYVDVEPGNDIVTCPECNSEFIISSKYGAVIKGPAKWPLKVYQTSVSNNILRIWN</sequence>
<dbReference type="RefSeq" id="WP_212227909.1">
    <property type="nucleotide sequence ID" value="NZ_JAGUCN010000009.1"/>
</dbReference>
<dbReference type="Gene3D" id="2.102.10.10">
    <property type="entry name" value="Rieske [2Fe-2S] iron-sulphur domain"/>
    <property type="match status" value="1"/>
</dbReference>
<dbReference type="InterPro" id="IPR036922">
    <property type="entry name" value="Rieske_2Fe-2S_sf"/>
</dbReference>
<dbReference type="PROSITE" id="PS51296">
    <property type="entry name" value="RIESKE"/>
    <property type="match status" value="1"/>
</dbReference>
<dbReference type="EMBL" id="JAGUCN010000009">
    <property type="protein sequence ID" value="MBS2211672.1"/>
    <property type="molecule type" value="Genomic_DNA"/>
</dbReference>
<evidence type="ECO:0000313" key="6">
    <source>
        <dbReference type="EMBL" id="MBS2211672.1"/>
    </source>
</evidence>
<evidence type="ECO:0000256" key="2">
    <source>
        <dbReference type="ARBA" id="ARBA00022723"/>
    </source>
</evidence>
<dbReference type="InterPro" id="IPR017941">
    <property type="entry name" value="Rieske_2Fe-2S"/>
</dbReference>
<keyword evidence="1" id="KW-0001">2Fe-2S</keyword>
<feature type="domain" description="Rieske" evidence="5">
    <location>
        <begin position="43"/>
        <end position="141"/>
    </location>
</feature>
<comment type="caution">
    <text evidence="6">The sequence shown here is derived from an EMBL/GenBank/DDBJ whole genome shotgun (WGS) entry which is preliminary data.</text>
</comment>
<dbReference type="CDD" id="cd03467">
    <property type="entry name" value="Rieske"/>
    <property type="match status" value="1"/>
</dbReference>
<keyword evidence="3" id="KW-0408">Iron</keyword>
<proteinExistence type="predicted"/>
<dbReference type="PROSITE" id="PS51257">
    <property type="entry name" value="PROKAR_LIPOPROTEIN"/>
    <property type="match status" value="1"/>
</dbReference>
<dbReference type="Pfam" id="PF00355">
    <property type="entry name" value="Rieske"/>
    <property type="match status" value="1"/>
</dbReference>
<keyword evidence="7" id="KW-1185">Reference proteome</keyword>
<reference evidence="6 7" key="1">
    <citation type="journal article" date="2014" name="Int. J. Syst. Evol. Microbiol.">
        <title>Carboxylicivirga gen. nov. in the family Marinilabiliaceae with two novel species, Carboxylicivirga mesophila sp. nov. and Carboxylicivirga taeanensis sp. nov., and reclassification of Cytophaga fermentans as Saccharicrinis fermentans gen. nov., comb. nov.</title>
        <authorList>
            <person name="Yang S.H."/>
            <person name="Seo H.S."/>
            <person name="Woo J.H."/>
            <person name="Oh H.M."/>
            <person name="Jang H."/>
            <person name="Lee J.H."/>
            <person name="Kim S.J."/>
            <person name="Kwon K.K."/>
        </authorList>
    </citation>
    <scope>NUCLEOTIDE SEQUENCE [LARGE SCALE GENOMIC DNA]</scope>
    <source>
        <strain evidence="6 7">JCM 18290</strain>
    </source>
</reference>
<evidence type="ECO:0000256" key="3">
    <source>
        <dbReference type="ARBA" id="ARBA00023004"/>
    </source>
</evidence>